<feature type="transmembrane region" description="Helical" evidence="1">
    <location>
        <begin position="50"/>
        <end position="70"/>
    </location>
</feature>
<evidence type="ECO:0000256" key="1">
    <source>
        <dbReference type="SAM" id="Phobius"/>
    </source>
</evidence>
<dbReference type="EMBL" id="WUUU01000191">
    <property type="protein sequence ID" value="MXR22047.1"/>
    <property type="molecule type" value="Genomic_DNA"/>
</dbReference>
<accession>A0A6B0SLC2</accession>
<gene>
    <name evidence="2" type="ORF">GRX66_16120</name>
</gene>
<reference evidence="2 3" key="1">
    <citation type="submission" date="2019-12" db="EMBL/GenBank/DDBJ databases">
        <title>Isolation and characterization of three novel carbon monoxide-oxidizing members of Halobacteria from salione crusts and soils.</title>
        <authorList>
            <person name="Myers M.R."/>
            <person name="King G.M."/>
        </authorList>
    </citation>
    <scope>NUCLEOTIDE SEQUENCE [LARGE SCALE GENOMIC DNA]</scope>
    <source>
        <strain evidence="2 3">PCN9</strain>
    </source>
</reference>
<name>A0A6B0SLC2_9EURY</name>
<keyword evidence="1" id="KW-1133">Transmembrane helix</keyword>
<keyword evidence="3" id="KW-1185">Reference proteome</keyword>
<protein>
    <submittedName>
        <fullName evidence="2">Uncharacterized protein</fullName>
    </submittedName>
</protein>
<dbReference type="Pfam" id="PF25259">
    <property type="entry name" value="DUF7860"/>
    <property type="match status" value="1"/>
</dbReference>
<keyword evidence="1" id="KW-0472">Membrane</keyword>
<comment type="caution">
    <text evidence="2">The sequence shown here is derived from an EMBL/GenBank/DDBJ whole genome shotgun (WGS) entry which is preliminary data.</text>
</comment>
<proteinExistence type="predicted"/>
<dbReference type="Proteomes" id="UP000471521">
    <property type="component" value="Unassembled WGS sequence"/>
</dbReference>
<evidence type="ECO:0000313" key="3">
    <source>
        <dbReference type="Proteomes" id="UP000471521"/>
    </source>
</evidence>
<sequence length="72" mass="7703">MDRYGNIDYATVAKRGTLASFALFLVGALGLAFAAESLPAWERTLLFDAEVLGVLGILLCPLVFGIVMPLTE</sequence>
<dbReference type="OrthoDB" id="201415at2157"/>
<keyword evidence="1" id="KW-0812">Transmembrane</keyword>
<dbReference type="AlphaFoldDB" id="A0A6B0SLC2"/>
<evidence type="ECO:0000313" key="2">
    <source>
        <dbReference type="EMBL" id="MXR22047.1"/>
    </source>
</evidence>
<dbReference type="RefSeq" id="WP_159527443.1">
    <property type="nucleotide sequence ID" value="NZ_WUUU01000191.1"/>
</dbReference>
<organism evidence="2 3">
    <name type="scientific">Halobacterium bonnevillei</name>
    <dbReference type="NCBI Taxonomy" id="2692200"/>
    <lineage>
        <taxon>Archaea</taxon>
        <taxon>Methanobacteriati</taxon>
        <taxon>Methanobacteriota</taxon>
        <taxon>Stenosarchaea group</taxon>
        <taxon>Halobacteria</taxon>
        <taxon>Halobacteriales</taxon>
        <taxon>Halobacteriaceae</taxon>
        <taxon>Halobacterium</taxon>
    </lineage>
</organism>
<dbReference type="InterPro" id="IPR057182">
    <property type="entry name" value="DUF7860"/>
</dbReference>